<dbReference type="InterPro" id="IPR043504">
    <property type="entry name" value="Peptidase_S1_PA_chymotrypsin"/>
</dbReference>
<evidence type="ECO:0000256" key="1">
    <source>
        <dbReference type="SAM" id="SignalP"/>
    </source>
</evidence>
<dbReference type="InterPro" id="IPR001254">
    <property type="entry name" value="Trypsin_dom"/>
</dbReference>
<dbReference type="GO" id="GO:0004252">
    <property type="term" value="F:serine-type endopeptidase activity"/>
    <property type="evidence" value="ECO:0007669"/>
    <property type="project" value="InterPro"/>
</dbReference>
<reference evidence="3" key="1">
    <citation type="submission" date="2023-07" db="EMBL/GenBank/DDBJ databases">
        <title>Chromosome-level Genome Assembly of Striped Snakehead (Channa striata).</title>
        <authorList>
            <person name="Liu H."/>
        </authorList>
    </citation>
    <scope>NUCLEOTIDE SEQUENCE</scope>
    <source>
        <strain evidence="3">Gz</strain>
        <tissue evidence="3">Muscle</tissue>
    </source>
</reference>
<dbReference type="InterPro" id="IPR009003">
    <property type="entry name" value="Peptidase_S1_PA"/>
</dbReference>
<proteinExistence type="predicted"/>
<evidence type="ECO:0000313" key="3">
    <source>
        <dbReference type="EMBL" id="KAK2817413.1"/>
    </source>
</evidence>
<name>A0AA88IX42_CHASR</name>
<dbReference type="EMBL" id="JAUPFM010000021">
    <property type="protein sequence ID" value="KAK2817413.1"/>
    <property type="molecule type" value="Genomic_DNA"/>
</dbReference>
<sequence>MARLTLSLLLLCVCVTVLHCEERKQMPHVKLIARDGNGKQETVCGGSLISNKEILTAAHCWPEGGTMYAVLGDQEVEITDQPKKHNIHSTDIMIVTLPTATEIKPISVRDCKAPPHP</sequence>
<feature type="signal peptide" evidence="1">
    <location>
        <begin position="1"/>
        <end position="20"/>
    </location>
</feature>
<feature type="domain" description="Peptidase S1" evidence="2">
    <location>
        <begin position="25"/>
        <end position="94"/>
    </location>
</feature>
<gene>
    <name evidence="3" type="ORF">Q5P01_025604</name>
</gene>
<comment type="caution">
    <text evidence="3">The sequence shown here is derived from an EMBL/GenBank/DDBJ whole genome shotgun (WGS) entry which is preliminary data.</text>
</comment>
<evidence type="ECO:0000313" key="4">
    <source>
        <dbReference type="Proteomes" id="UP001187415"/>
    </source>
</evidence>
<organism evidence="3 4">
    <name type="scientific">Channa striata</name>
    <name type="common">Snakehead murrel</name>
    <name type="synonym">Ophicephalus striatus</name>
    <dbReference type="NCBI Taxonomy" id="64152"/>
    <lineage>
        <taxon>Eukaryota</taxon>
        <taxon>Metazoa</taxon>
        <taxon>Chordata</taxon>
        <taxon>Craniata</taxon>
        <taxon>Vertebrata</taxon>
        <taxon>Euteleostomi</taxon>
        <taxon>Actinopterygii</taxon>
        <taxon>Neopterygii</taxon>
        <taxon>Teleostei</taxon>
        <taxon>Neoteleostei</taxon>
        <taxon>Acanthomorphata</taxon>
        <taxon>Anabantaria</taxon>
        <taxon>Anabantiformes</taxon>
        <taxon>Channoidei</taxon>
        <taxon>Channidae</taxon>
        <taxon>Channa</taxon>
    </lineage>
</organism>
<dbReference type="AlphaFoldDB" id="A0AA88IX42"/>
<dbReference type="Gene3D" id="2.40.10.10">
    <property type="entry name" value="Trypsin-like serine proteases"/>
    <property type="match status" value="1"/>
</dbReference>
<dbReference type="GO" id="GO:0006508">
    <property type="term" value="P:proteolysis"/>
    <property type="evidence" value="ECO:0007669"/>
    <property type="project" value="InterPro"/>
</dbReference>
<dbReference type="Pfam" id="PF00089">
    <property type="entry name" value="Trypsin"/>
    <property type="match status" value="1"/>
</dbReference>
<dbReference type="Proteomes" id="UP001187415">
    <property type="component" value="Unassembled WGS sequence"/>
</dbReference>
<accession>A0AA88IX42</accession>
<keyword evidence="1" id="KW-0732">Signal</keyword>
<feature type="chain" id="PRO_5041678710" description="Peptidase S1 domain-containing protein" evidence="1">
    <location>
        <begin position="21"/>
        <end position="117"/>
    </location>
</feature>
<keyword evidence="4" id="KW-1185">Reference proteome</keyword>
<dbReference type="SUPFAM" id="SSF50494">
    <property type="entry name" value="Trypsin-like serine proteases"/>
    <property type="match status" value="1"/>
</dbReference>
<evidence type="ECO:0000259" key="2">
    <source>
        <dbReference type="Pfam" id="PF00089"/>
    </source>
</evidence>
<protein>
    <recommendedName>
        <fullName evidence="2">Peptidase S1 domain-containing protein</fullName>
    </recommendedName>
</protein>